<dbReference type="GO" id="GO:0015031">
    <property type="term" value="P:protein transport"/>
    <property type="evidence" value="ECO:0007669"/>
    <property type="project" value="UniProtKB-KW"/>
</dbReference>
<feature type="region of interest" description="Disordered" evidence="2">
    <location>
        <begin position="114"/>
        <end position="154"/>
    </location>
</feature>
<comment type="caution">
    <text evidence="4">The sequence shown here is derived from an EMBL/GenBank/DDBJ whole genome shotgun (WGS) entry which is preliminary data.</text>
</comment>
<keyword evidence="1" id="KW-0809">Transit peptide</keyword>
<keyword evidence="1" id="KW-0496">Mitochondrion</keyword>
<feature type="compositionally biased region" description="Low complexity" evidence="2">
    <location>
        <begin position="1"/>
        <end position="15"/>
    </location>
</feature>
<dbReference type="EMBL" id="CAJJDN010000001">
    <property type="protein sequence ID" value="CAD8045817.1"/>
    <property type="molecule type" value="Genomic_DNA"/>
</dbReference>
<dbReference type="PANTHER" id="PTHR12210">
    <property type="entry name" value="DULLARD PROTEIN PHOSPHATASE"/>
    <property type="match status" value="1"/>
</dbReference>
<evidence type="ECO:0000259" key="3">
    <source>
        <dbReference type="PROSITE" id="PS50969"/>
    </source>
</evidence>
<feature type="domain" description="FCP1 homology" evidence="3">
    <location>
        <begin position="377"/>
        <end position="519"/>
    </location>
</feature>
<dbReference type="Proteomes" id="UP000692954">
    <property type="component" value="Unassembled WGS sequence"/>
</dbReference>
<dbReference type="CDD" id="cd07521">
    <property type="entry name" value="HAD_FCP1-like"/>
    <property type="match status" value="1"/>
</dbReference>
<evidence type="ECO:0000313" key="5">
    <source>
        <dbReference type="Proteomes" id="UP000692954"/>
    </source>
</evidence>
<name>A0A8S1JUH6_9CILI</name>
<dbReference type="InterPro" id="IPR050365">
    <property type="entry name" value="TIM50"/>
</dbReference>
<keyword evidence="1" id="KW-0653">Protein transport</keyword>
<gene>
    <name evidence="4" type="ORF">PSON_ATCC_30995.1.T0010300</name>
</gene>
<comment type="function">
    <text evidence="1">Essential component of the TIM23 complex, a complex that mediates the translocation of transit peptide-containing proteins across the mitochondrial inner membrane.</text>
</comment>
<dbReference type="GO" id="GO:0005744">
    <property type="term" value="C:TIM23 mitochondrial import inner membrane translocase complex"/>
    <property type="evidence" value="ECO:0007669"/>
    <property type="project" value="UniProtKB-UniRule"/>
</dbReference>
<dbReference type="OrthoDB" id="277011at2759"/>
<sequence length="556" mass="65459">MQNNQQQQPKNLNSNKINKSPIIDNRSSRNLYEQSTEKSSINKSFNEKKKSIPKAKDILELFYKRQNSQDQLFNRTSSPKSSHENTSINKSQRSISPHMLYQMPQEIKKIQQQINHRLDQQKQQQNNKFKGNLKQKTEVSKSHKNESTSSTINDSDEQISNFINQEEIVFTIMAVISRKKKVINQCQNYLNRISHFIIEEKDKTTLQILSKQIHLERIGILVILYKALSDTFEEDQQNLKNLLFYIHNSMILHLDLINQSNSISQSQRALIQARLNKVKPQKNYQNVDINSIRKNSNVVYSLLILFIENSNDNKLNSLEKNLTNIDRLTLHQGTEFIKQEFQKIVVHIQQLKLTMDSQDFQFDYEEVIDCQQIPYLSKTNKYTLVIDLDETLVHYQELVDEGQFLVRPYAIQFLKDMSKYYEIVIFTAAQQDYADFILDLIDEDKVISHRLYRQHTTFFKNTYVKDIQKIGRDIKKTIIIDNLAENFQFQPENGIQIQSWYNDTEDQALLLLSPLLILIVQKKISDVREALRKFRDQMQKNIEAGISDPHLHLNLD</sequence>
<feature type="compositionally biased region" description="Basic and acidic residues" evidence="2">
    <location>
        <begin position="135"/>
        <end position="146"/>
    </location>
</feature>
<dbReference type="Pfam" id="PF03031">
    <property type="entry name" value="NIF"/>
    <property type="match status" value="1"/>
</dbReference>
<evidence type="ECO:0000256" key="2">
    <source>
        <dbReference type="SAM" id="MobiDB-lite"/>
    </source>
</evidence>
<feature type="region of interest" description="Disordered" evidence="2">
    <location>
        <begin position="1"/>
        <end position="49"/>
    </location>
</feature>
<accession>A0A8S1JUH6</accession>
<keyword evidence="5" id="KW-1185">Reference proteome</keyword>
<comment type="subcellular location">
    <subcellularLocation>
        <location evidence="1">Mitochondrion inner membrane</location>
        <topology evidence="1">Single-pass membrane protein</topology>
    </subcellularLocation>
</comment>
<dbReference type="SMART" id="SM00577">
    <property type="entry name" value="CPDc"/>
    <property type="match status" value="1"/>
</dbReference>
<comment type="similarity">
    <text evidence="1">Belongs to the TIM50 family.</text>
</comment>
<comment type="subunit">
    <text evidence="1">Component of the TIM23 complex.</text>
</comment>
<dbReference type="PROSITE" id="PS50969">
    <property type="entry name" value="FCP1"/>
    <property type="match status" value="1"/>
</dbReference>
<evidence type="ECO:0000256" key="1">
    <source>
        <dbReference type="RuleBase" id="RU365079"/>
    </source>
</evidence>
<dbReference type="AlphaFoldDB" id="A0A8S1JUH6"/>
<protein>
    <recommendedName>
        <fullName evidence="1">Mitochondrial import inner membrane translocase subunit TIM50</fullName>
    </recommendedName>
</protein>
<feature type="region of interest" description="Disordered" evidence="2">
    <location>
        <begin position="71"/>
        <end position="95"/>
    </location>
</feature>
<dbReference type="InterPro" id="IPR004274">
    <property type="entry name" value="FCP1_dom"/>
</dbReference>
<dbReference type="FunFam" id="3.40.50.1000:FF:000184">
    <property type="entry name" value="Uncharacterized protein"/>
    <property type="match status" value="1"/>
</dbReference>
<organism evidence="4 5">
    <name type="scientific">Paramecium sonneborni</name>
    <dbReference type="NCBI Taxonomy" id="65129"/>
    <lineage>
        <taxon>Eukaryota</taxon>
        <taxon>Sar</taxon>
        <taxon>Alveolata</taxon>
        <taxon>Ciliophora</taxon>
        <taxon>Intramacronucleata</taxon>
        <taxon>Oligohymenophorea</taxon>
        <taxon>Peniculida</taxon>
        <taxon>Parameciidae</taxon>
        <taxon>Paramecium</taxon>
    </lineage>
</organism>
<reference evidence="4" key="1">
    <citation type="submission" date="2021-01" db="EMBL/GenBank/DDBJ databases">
        <authorList>
            <consortium name="Genoscope - CEA"/>
            <person name="William W."/>
        </authorList>
    </citation>
    <scope>NUCLEOTIDE SEQUENCE</scope>
</reference>
<feature type="compositionally biased region" description="Polar residues" evidence="2">
    <location>
        <begin position="28"/>
        <end position="44"/>
    </location>
</feature>
<feature type="compositionally biased region" description="Low complexity" evidence="2">
    <location>
        <begin position="121"/>
        <end position="134"/>
    </location>
</feature>
<proteinExistence type="inferred from homology"/>
<keyword evidence="1" id="KW-0811">Translocation</keyword>
<evidence type="ECO:0000313" key="4">
    <source>
        <dbReference type="EMBL" id="CAD8045817.1"/>
    </source>
</evidence>
<keyword evidence="1" id="KW-0813">Transport</keyword>